<evidence type="ECO:0000313" key="1">
    <source>
        <dbReference type="EMBL" id="GAF99829.1"/>
    </source>
</evidence>
<reference evidence="1" key="1">
    <citation type="journal article" date="2014" name="Front. Microbiol.">
        <title>High frequency of phylogenetically diverse reductive dehalogenase-homologous genes in deep subseafloor sedimentary metagenomes.</title>
        <authorList>
            <person name="Kawai M."/>
            <person name="Futagami T."/>
            <person name="Toyoda A."/>
            <person name="Takaki Y."/>
            <person name="Nishi S."/>
            <person name="Hori S."/>
            <person name="Arai W."/>
            <person name="Tsubouchi T."/>
            <person name="Morono Y."/>
            <person name="Uchiyama I."/>
            <person name="Ito T."/>
            <person name="Fujiyama A."/>
            <person name="Inagaki F."/>
            <person name="Takami H."/>
        </authorList>
    </citation>
    <scope>NUCLEOTIDE SEQUENCE</scope>
    <source>
        <strain evidence="1">Expedition CK06-06</strain>
    </source>
</reference>
<gene>
    <name evidence="1" type="ORF">S01H1_43292</name>
</gene>
<accession>X0U2Q6</accession>
<dbReference type="AlphaFoldDB" id="X0U2Q6"/>
<name>X0U2Q6_9ZZZZ</name>
<protein>
    <submittedName>
        <fullName evidence="1">Uncharacterized protein</fullName>
    </submittedName>
</protein>
<comment type="caution">
    <text evidence="1">The sequence shown here is derived from an EMBL/GenBank/DDBJ whole genome shotgun (WGS) entry which is preliminary data.</text>
</comment>
<feature type="non-terminal residue" evidence="1">
    <location>
        <position position="1"/>
    </location>
</feature>
<proteinExistence type="predicted"/>
<organism evidence="1">
    <name type="scientific">marine sediment metagenome</name>
    <dbReference type="NCBI Taxonomy" id="412755"/>
    <lineage>
        <taxon>unclassified sequences</taxon>
        <taxon>metagenomes</taxon>
        <taxon>ecological metagenomes</taxon>
    </lineage>
</organism>
<dbReference type="EMBL" id="BARS01027576">
    <property type="protein sequence ID" value="GAF99829.1"/>
    <property type="molecule type" value="Genomic_DNA"/>
</dbReference>
<sequence length="39" mass="4081">NPVYKGFASIDDSGIGIALTKFGFELGALVAQAKLIKKV</sequence>